<reference evidence="2" key="1">
    <citation type="submission" date="2016-03" db="EMBL/GenBank/DDBJ databases">
        <authorList>
            <person name="Guldener U."/>
        </authorList>
    </citation>
    <scope>NUCLEOTIDE SEQUENCE [LARGE SCALE GENOMIC DNA]</scope>
</reference>
<evidence type="ECO:0000313" key="2">
    <source>
        <dbReference type="Proteomes" id="UP000177625"/>
    </source>
</evidence>
<dbReference type="AlphaFoldDB" id="A0A1E1M9J7"/>
<proteinExistence type="predicted"/>
<dbReference type="EMBL" id="FJVC01000222">
    <property type="protein sequence ID" value="CZT45780.1"/>
    <property type="molecule type" value="Genomic_DNA"/>
</dbReference>
<protein>
    <submittedName>
        <fullName evidence="1">Uncharacterized protein</fullName>
    </submittedName>
</protein>
<sequence>MYSTVLYGRRVKKNAWLHNHAARAQPRPVPSHNISIVNGCPIWSGSWCRARDERIVDTNLKLIEDSLYHRQHRKVSTRMARRPSHTSAGRITGDTESFEPFDPYLFIRKLPVHVLSRILIKLGFPFHRKLKLSIENAGYVPAVNQAAA</sequence>
<dbReference type="Proteomes" id="UP000177625">
    <property type="component" value="Unassembled WGS sequence"/>
</dbReference>
<keyword evidence="2" id="KW-1185">Reference proteome</keyword>
<evidence type="ECO:0000313" key="1">
    <source>
        <dbReference type="EMBL" id="CZT45780.1"/>
    </source>
</evidence>
<name>A0A1E1M9J7_RHYSE</name>
<gene>
    <name evidence="1" type="ORF">RSE6_06129</name>
</gene>
<accession>A0A1E1M9J7</accession>
<organism evidence="1 2">
    <name type="scientific">Rhynchosporium secalis</name>
    <name type="common">Barley scald fungus</name>
    <dbReference type="NCBI Taxonomy" id="38038"/>
    <lineage>
        <taxon>Eukaryota</taxon>
        <taxon>Fungi</taxon>
        <taxon>Dikarya</taxon>
        <taxon>Ascomycota</taxon>
        <taxon>Pezizomycotina</taxon>
        <taxon>Leotiomycetes</taxon>
        <taxon>Helotiales</taxon>
        <taxon>Ploettnerulaceae</taxon>
        <taxon>Rhynchosporium</taxon>
    </lineage>
</organism>